<evidence type="ECO:0000313" key="2">
    <source>
        <dbReference type="EMBL" id="ORD94012.1"/>
    </source>
</evidence>
<accession>A0A1Y1S760</accession>
<gene>
    <name evidence="2" type="primary">SUMO1</name>
    <name evidence="2" type="ORF">ECANGB1_1252</name>
</gene>
<keyword evidence="3" id="KW-1185">Reference proteome</keyword>
<dbReference type="OrthoDB" id="428577at2759"/>
<dbReference type="AlphaFoldDB" id="A0A1Y1S760"/>
<dbReference type="InterPro" id="IPR029071">
    <property type="entry name" value="Ubiquitin-like_domsf"/>
</dbReference>
<dbReference type="EMBL" id="LWDP01000035">
    <property type="protein sequence ID" value="ORD94012.1"/>
    <property type="molecule type" value="Genomic_DNA"/>
</dbReference>
<organism evidence="2 3">
    <name type="scientific">Enterospora canceri</name>
    <dbReference type="NCBI Taxonomy" id="1081671"/>
    <lineage>
        <taxon>Eukaryota</taxon>
        <taxon>Fungi</taxon>
        <taxon>Fungi incertae sedis</taxon>
        <taxon>Microsporidia</taxon>
        <taxon>Enterocytozoonidae</taxon>
        <taxon>Enterospora</taxon>
    </lineage>
</organism>
<proteinExistence type="predicted"/>
<dbReference type="Pfam" id="PF11976">
    <property type="entry name" value="Rad60-SLD"/>
    <property type="match status" value="1"/>
</dbReference>
<dbReference type="InterPro" id="IPR000626">
    <property type="entry name" value="Ubiquitin-like_dom"/>
</dbReference>
<evidence type="ECO:0000259" key="1">
    <source>
        <dbReference type="PROSITE" id="PS50053"/>
    </source>
</evidence>
<dbReference type="VEuPathDB" id="MicrosporidiaDB:ECANGB1_1252"/>
<dbReference type="PANTHER" id="PTHR10562">
    <property type="entry name" value="SMALL UBIQUITIN-RELATED MODIFIER"/>
    <property type="match status" value="1"/>
</dbReference>
<dbReference type="Proteomes" id="UP000192639">
    <property type="component" value="Unassembled WGS sequence"/>
</dbReference>
<comment type="caution">
    <text evidence="2">The sequence shown here is derived from an EMBL/GenBank/DDBJ whole genome shotgun (WGS) entry which is preliminary data.</text>
</comment>
<dbReference type="CDD" id="cd01763">
    <property type="entry name" value="Ubl_SUMO_like"/>
    <property type="match status" value="1"/>
</dbReference>
<dbReference type="Gene3D" id="3.10.20.90">
    <property type="entry name" value="Phosphatidylinositol 3-kinase Catalytic Subunit, Chain A, domain 1"/>
    <property type="match status" value="1"/>
</dbReference>
<feature type="domain" description="Ubiquitin-like" evidence="1">
    <location>
        <begin position="17"/>
        <end position="92"/>
    </location>
</feature>
<evidence type="ECO:0000313" key="3">
    <source>
        <dbReference type="Proteomes" id="UP000192639"/>
    </source>
</evidence>
<name>A0A1Y1S760_9MICR</name>
<dbReference type="SMART" id="SM00213">
    <property type="entry name" value="UBQ"/>
    <property type="match status" value="1"/>
</dbReference>
<reference evidence="2 3" key="1">
    <citation type="journal article" date="2017" name="Environ. Microbiol.">
        <title>Decay of the glycolytic pathway and adaptation to intranuclear parasitism within Enterocytozoonidae microsporidia.</title>
        <authorList>
            <person name="Wiredu Boakye D."/>
            <person name="Jaroenlak P."/>
            <person name="Prachumwat A."/>
            <person name="Williams T.A."/>
            <person name="Bateman K.S."/>
            <person name="Itsathitphaisarn O."/>
            <person name="Sritunyalucksana K."/>
            <person name="Paszkiewicz K.H."/>
            <person name="Moore K.A."/>
            <person name="Stentiford G.D."/>
            <person name="Williams B.A."/>
        </authorList>
    </citation>
    <scope>NUCLEOTIDE SEQUENCE [LARGE SCALE GENOMIC DNA]</scope>
    <source>
        <strain evidence="2 3">GB1</strain>
    </source>
</reference>
<dbReference type="InterPro" id="IPR022617">
    <property type="entry name" value="Rad60/SUMO-like_dom"/>
</dbReference>
<protein>
    <submittedName>
        <fullName evidence="2">SUMO1</fullName>
    </submittedName>
</protein>
<dbReference type="PROSITE" id="PS50053">
    <property type="entry name" value="UBIQUITIN_2"/>
    <property type="match status" value="1"/>
</dbReference>
<sequence length="94" mass="10590">MISNENEKSAGMKEARIGIRIESPNGQYIKMSSKPSNKVKKVLEAYCKSNNVEASNYRLVFKNQFLNDDYTLKSYEIGDGDIIYVMPQQTGGCV</sequence>
<dbReference type="SUPFAM" id="SSF54236">
    <property type="entry name" value="Ubiquitin-like"/>
    <property type="match status" value="1"/>
</dbReference>